<feature type="region of interest" description="Disordered" evidence="1">
    <location>
        <begin position="158"/>
        <end position="193"/>
    </location>
</feature>
<feature type="compositionally biased region" description="Basic and acidic residues" evidence="1">
    <location>
        <begin position="102"/>
        <end position="117"/>
    </location>
</feature>
<feature type="compositionally biased region" description="Polar residues" evidence="1">
    <location>
        <begin position="330"/>
        <end position="354"/>
    </location>
</feature>
<reference evidence="3" key="1">
    <citation type="journal article" date="2023" name="G3 (Bethesda)">
        <title>A reference genome for the long-term kleptoplast-retaining sea slug Elysia crispata morphotype clarki.</title>
        <authorList>
            <person name="Eastman K.E."/>
            <person name="Pendleton A.L."/>
            <person name="Shaikh M.A."/>
            <person name="Suttiyut T."/>
            <person name="Ogas R."/>
            <person name="Tomko P."/>
            <person name="Gavelis G."/>
            <person name="Widhalm J.R."/>
            <person name="Wisecaver J.H."/>
        </authorList>
    </citation>
    <scope>NUCLEOTIDE SEQUENCE</scope>
    <source>
        <strain evidence="3">ECLA1</strain>
    </source>
</reference>
<dbReference type="EMBL" id="JAWDGP010007559">
    <property type="protein sequence ID" value="KAK3713559.1"/>
    <property type="molecule type" value="Genomic_DNA"/>
</dbReference>
<feature type="compositionally biased region" description="Basic and acidic residues" evidence="1">
    <location>
        <begin position="161"/>
        <end position="170"/>
    </location>
</feature>
<evidence type="ECO:0000256" key="2">
    <source>
        <dbReference type="SAM" id="SignalP"/>
    </source>
</evidence>
<dbReference type="Proteomes" id="UP001283361">
    <property type="component" value="Unassembled WGS sequence"/>
</dbReference>
<feature type="compositionally biased region" description="Acidic residues" evidence="1">
    <location>
        <begin position="176"/>
        <end position="185"/>
    </location>
</feature>
<feature type="region of interest" description="Disordered" evidence="1">
    <location>
        <begin position="210"/>
        <end position="432"/>
    </location>
</feature>
<feature type="signal peptide" evidence="2">
    <location>
        <begin position="1"/>
        <end position="20"/>
    </location>
</feature>
<feature type="compositionally biased region" description="Polar residues" evidence="1">
    <location>
        <begin position="80"/>
        <end position="100"/>
    </location>
</feature>
<feature type="compositionally biased region" description="Polar residues" evidence="1">
    <location>
        <begin position="396"/>
        <end position="420"/>
    </location>
</feature>
<evidence type="ECO:0000313" key="3">
    <source>
        <dbReference type="EMBL" id="KAK3713559.1"/>
    </source>
</evidence>
<feature type="compositionally biased region" description="Polar residues" evidence="1">
    <location>
        <begin position="298"/>
        <end position="321"/>
    </location>
</feature>
<protein>
    <submittedName>
        <fullName evidence="3">Uncharacterized protein</fullName>
    </submittedName>
</protein>
<evidence type="ECO:0000256" key="1">
    <source>
        <dbReference type="SAM" id="MobiDB-lite"/>
    </source>
</evidence>
<feature type="compositionally biased region" description="Low complexity" evidence="1">
    <location>
        <begin position="474"/>
        <end position="484"/>
    </location>
</feature>
<proteinExistence type="predicted"/>
<keyword evidence="4" id="KW-1185">Reference proteome</keyword>
<feature type="chain" id="PRO_5042051559" evidence="2">
    <location>
        <begin position="21"/>
        <end position="506"/>
    </location>
</feature>
<dbReference type="AlphaFoldDB" id="A0AAE0XVT4"/>
<feature type="compositionally biased region" description="Polar residues" evidence="1">
    <location>
        <begin position="363"/>
        <end position="387"/>
    </location>
</feature>
<feature type="compositionally biased region" description="Polar residues" evidence="1">
    <location>
        <begin position="264"/>
        <end position="288"/>
    </location>
</feature>
<evidence type="ECO:0000313" key="4">
    <source>
        <dbReference type="Proteomes" id="UP001283361"/>
    </source>
</evidence>
<feature type="region of interest" description="Disordered" evidence="1">
    <location>
        <begin position="73"/>
        <end position="119"/>
    </location>
</feature>
<feature type="region of interest" description="Disordered" evidence="1">
    <location>
        <begin position="474"/>
        <end position="494"/>
    </location>
</feature>
<comment type="caution">
    <text evidence="3">The sequence shown here is derived from an EMBL/GenBank/DDBJ whole genome shotgun (WGS) entry which is preliminary data.</text>
</comment>
<keyword evidence="2" id="KW-0732">Signal</keyword>
<accession>A0AAE0XVT4</accession>
<organism evidence="3 4">
    <name type="scientific">Elysia crispata</name>
    <name type="common">lettuce slug</name>
    <dbReference type="NCBI Taxonomy" id="231223"/>
    <lineage>
        <taxon>Eukaryota</taxon>
        <taxon>Metazoa</taxon>
        <taxon>Spiralia</taxon>
        <taxon>Lophotrochozoa</taxon>
        <taxon>Mollusca</taxon>
        <taxon>Gastropoda</taxon>
        <taxon>Heterobranchia</taxon>
        <taxon>Euthyneura</taxon>
        <taxon>Panpulmonata</taxon>
        <taxon>Sacoglossa</taxon>
        <taxon>Placobranchoidea</taxon>
        <taxon>Plakobranchidae</taxon>
        <taxon>Elysia</taxon>
    </lineage>
</organism>
<sequence>MRLLVAIVLLVSWSVTGSLSLSVGTIISPSSLLDDGALISPSSVSVSHLMKLKQKKHTSYGALHLLSIKPTDSAPAEQDNVASQSSVKTKATQELGNPTSDLFDKDPRTGPTKEESHTVYVTPSPSFVLSYFKQLTKLSKDPTHAQLLEKILPQKNQVETLKSREKREVNDSNAGNDDDHDEDTDGVTRASSRMAQSLLSKVFHSRTLTPSLPTRTLTTLPAGRAARLSGRTRATQPRTQSASGVTQTQQKTTPVGLSRRHRSTVSYTQSRTQSASGVTQTQQKTTPVGLSCRHRSTVSHTQSRTQSASGVTQTQQKTTPVGLSRRHRSTVSYTQPRTQSASGVTQTQQKTTPVGLSRRHRSTVSYTQSRTQSASGVAQTQQKTTPVGLSRRHRSTMSYTQPRTQSASGVTQTQQKTTPVGLSRRHRSTVSYTRRCPQLSELKAIMVQVSRYSKDEIRNMIRCLDLRQRRLRARTTTTTSTTAPRRCRSRTDDVADAKARDLLTVG</sequence>
<name>A0AAE0XVT4_9GAST</name>
<gene>
    <name evidence="3" type="ORF">RRG08_005996</name>
</gene>
<feature type="compositionally biased region" description="Polar residues" evidence="1">
    <location>
        <begin position="232"/>
        <end position="255"/>
    </location>
</feature>
<feature type="compositionally biased region" description="Low complexity" evidence="1">
    <location>
        <begin position="210"/>
        <end position="228"/>
    </location>
</feature>